<protein>
    <submittedName>
        <fullName evidence="1">Uncharacterized protein</fullName>
    </submittedName>
</protein>
<dbReference type="AlphaFoldDB" id="A0A330LU25"/>
<dbReference type="KEGG" id="mya:MORIYA_3013"/>
<dbReference type="RefSeq" id="WP_197713388.1">
    <property type="nucleotide sequence ID" value="NZ_LS483250.1"/>
</dbReference>
<reference evidence="2" key="1">
    <citation type="submission" date="2018-05" db="EMBL/GenBank/DDBJ databases">
        <authorList>
            <person name="Cea G.-C."/>
            <person name="William W."/>
        </authorList>
    </citation>
    <scope>NUCLEOTIDE SEQUENCE [LARGE SCALE GENOMIC DNA]</scope>
    <source>
        <strain evidence="2">DB21MT 5</strain>
    </source>
</reference>
<name>A0A330LU25_9GAMM</name>
<gene>
    <name evidence="1" type="ORF">MORIYA_3013</name>
</gene>
<keyword evidence="2" id="KW-1185">Reference proteome</keyword>
<dbReference type="EMBL" id="LS483250">
    <property type="protein sequence ID" value="SQD79471.1"/>
    <property type="molecule type" value="Genomic_DNA"/>
</dbReference>
<proteinExistence type="predicted"/>
<evidence type="ECO:0000313" key="2">
    <source>
        <dbReference type="Proteomes" id="UP000250163"/>
    </source>
</evidence>
<sequence>MTIIEIGPLVCSALLMALGDGYLRKLLVHGARAAFRHVKDKTDPLSLWIKNLSEKNTQMLLSLHLLTN</sequence>
<evidence type="ECO:0000313" key="1">
    <source>
        <dbReference type="EMBL" id="SQD79471.1"/>
    </source>
</evidence>
<accession>A0A330LU25</accession>
<dbReference type="Proteomes" id="UP000250163">
    <property type="component" value="Chromosome MORIYA"/>
</dbReference>
<organism evidence="1 2">
    <name type="scientific">Moritella yayanosii</name>
    <dbReference type="NCBI Taxonomy" id="69539"/>
    <lineage>
        <taxon>Bacteria</taxon>
        <taxon>Pseudomonadati</taxon>
        <taxon>Pseudomonadota</taxon>
        <taxon>Gammaproteobacteria</taxon>
        <taxon>Alteromonadales</taxon>
        <taxon>Moritellaceae</taxon>
        <taxon>Moritella</taxon>
    </lineage>
</organism>